<name>A0A6N7PZJ9_9BACT</name>
<keyword evidence="2" id="KW-0808">Transferase</keyword>
<dbReference type="Proteomes" id="UP000440224">
    <property type="component" value="Unassembled WGS sequence"/>
</dbReference>
<evidence type="ECO:0000259" key="1">
    <source>
        <dbReference type="PROSITE" id="PS51819"/>
    </source>
</evidence>
<feature type="domain" description="VOC" evidence="1">
    <location>
        <begin position="15"/>
        <end position="146"/>
    </location>
</feature>
<comment type="caution">
    <text evidence="2">The sequence shown here is derived from an EMBL/GenBank/DDBJ whole genome shotgun (WGS) entry which is preliminary data.</text>
</comment>
<dbReference type="RefSeq" id="WP_153824205.1">
    <property type="nucleotide sequence ID" value="NZ_WJIE01000017.1"/>
</dbReference>
<dbReference type="EMBL" id="WJIE01000017">
    <property type="protein sequence ID" value="MRG97423.1"/>
    <property type="molecule type" value="Genomic_DNA"/>
</dbReference>
<keyword evidence="2" id="KW-0032">Aminotransferase</keyword>
<dbReference type="AlphaFoldDB" id="A0A6N7PZJ9"/>
<dbReference type="PROSITE" id="PS51819">
    <property type="entry name" value="VOC"/>
    <property type="match status" value="1"/>
</dbReference>
<proteinExistence type="predicted"/>
<evidence type="ECO:0000313" key="2">
    <source>
        <dbReference type="EMBL" id="MRG97423.1"/>
    </source>
</evidence>
<dbReference type="Gene3D" id="3.30.720.110">
    <property type="match status" value="1"/>
</dbReference>
<evidence type="ECO:0000313" key="3">
    <source>
        <dbReference type="Proteomes" id="UP000440224"/>
    </source>
</evidence>
<protein>
    <submittedName>
        <fullName evidence="2">Aminotransferase</fullName>
    </submittedName>
</protein>
<dbReference type="InterPro" id="IPR037523">
    <property type="entry name" value="VOC_core"/>
</dbReference>
<dbReference type="InterPro" id="IPR004360">
    <property type="entry name" value="Glyas_Fos-R_dOase_dom"/>
</dbReference>
<dbReference type="SUPFAM" id="SSF54593">
    <property type="entry name" value="Glyoxalase/Bleomycin resistance protein/Dihydroxybiphenyl dioxygenase"/>
    <property type="match status" value="1"/>
</dbReference>
<dbReference type="OrthoDB" id="9795306at2"/>
<sequence>MSILEPSKPAPSNWPRISSALYYEDSRAAIEWLCRAFGFQVRLLVEGKDGSVEHSELVYGDGLVMVAHPKPEKFPHTRAPNQIGGANTQNMMVYVDDVEAHCARARAAGARIVKEPETVDYGEEYWSDRGYECVDIGGHHWWFYQRLRDPKTA</sequence>
<dbReference type="Pfam" id="PF00903">
    <property type="entry name" value="Glyoxalase"/>
    <property type="match status" value="1"/>
</dbReference>
<keyword evidence="3" id="KW-1185">Reference proteome</keyword>
<gene>
    <name evidence="2" type="ORF">GF068_36670</name>
</gene>
<organism evidence="2 3">
    <name type="scientific">Polyangium spumosum</name>
    <dbReference type="NCBI Taxonomy" id="889282"/>
    <lineage>
        <taxon>Bacteria</taxon>
        <taxon>Pseudomonadati</taxon>
        <taxon>Myxococcota</taxon>
        <taxon>Polyangia</taxon>
        <taxon>Polyangiales</taxon>
        <taxon>Polyangiaceae</taxon>
        <taxon>Polyangium</taxon>
    </lineage>
</organism>
<dbReference type="Gene3D" id="3.30.720.120">
    <property type="match status" value="1"/>
</dbReference>
<dbReference type="GO" id="GO:0008483">
    <property type="term" value="F:transaminase activity"/>
    <property type="evidence" value="ECO:0007669"/>
    <property type="project" value="UniProtKB-KW"/>
</dbReference>
<reference evidence="2 3" key="1">
    <citation type="submission" date="2019-10" db="EMBL/GenBank/DDBJ databases">
        <title>A soil myxobacterium in the family Polyangiaceae.</title>
        <authorList>
            <person name="Li Y."/>
            <person name="Wang J."/>
        </authorList>
    </citation>
    <scope>NUCLEOTIDE SEQUENCE [LARGE SCALE GENOMIC DNA]</scope>
    <source>
        <strain evidence="2 3">DSM 14734</strain>
    </source>
</reference>
<dbReference type="InterPro" id="IPR029068">
    <property type="entry name" value="Glyas_Bleomycin-R_OHBP_Dase"/>
</dbReference>
<accession>A0A6N7PZJ9</accession>